<feature type="non-terminal residue" evidence="1">
    <location>
        <position position="1"/>
    </location>
</feature>
<keyword evidence="2" id="KW-1185">Reference proteome</keyword>
<evidence type="ECO:0000313" key="1">
    <source>
        <dbReference type="EMBL" id="RDX85159.1"/>
    </source>
</evidence>
<gene>
    <name evidence="1" type="ORF">CR513_33692</name>
</gene>
<dbReference type="OrthoDB" id="1713262at2759"/>
<sequence length="109" mass="12316">MKDSKPRDTLIAKKDKFSLKQCSNNNLERNKMQKIPYASIVGSLRSFGQGTWSLIESLKDWRSSSTLSPTLVDAKIANTSRLDTSICWPEELSPGSLLNRLFYPLQPLL</sequence>
<dbReference type="Proteomes" id="UP000257109">
    <property type="component" value="Unassembled WGS sequence"/>
</dbReference>
<evidence type="ECO:0000313" key="2">
    <source>
        <dbReference type="Proteomes" id="UP000257109"/>
    </source>
</evidence>
<accession>A0A371G3K8</accession>
<reference evidence="1" key="1">
    <citation type="submission" date="2018-05" db="EMBL/GenBank/DDBJ databases">
        <title>Draft genome of Mucuna pruriens seed.</title>
        <authorList>
            <person name="Nnadi N.E."/>
            <person name="Vos R."/>
            <person name="Hasami M.H."/>
            <person name="Devisetty U.K."/>
            <person name="Aguiy J.C."/>
        </authorList>
    </citation>
    <scope>NUCLEOTIDE SEQUENCE [LARGE SCALE GENOMIC DNA]</scope>
    <source>
        <strain evidence="1">JCA_2017</strain>
    </source>
</reference>
<name>A0A371G3K8_MUCPR</name>
<comment type="caution">
    <text evidence="1">The sequence shown here is derived from an EMBL/GenBank/DDBJ whole genome shotgun (WGS) entry which is preliminary data.</text>
</comment>
<organism evidence="1 2">
    <name type="scientific">Mucuna pruriens</name>
    <name type="common">Velvet bean</name>
    <name type="synonym">Dolichos pruriens</name>
    <dbReference type="NCBI Taxonomy" id="157652"/>
    <lineage>
        <taxon>Eukaryota</taxon>
        <taxon>Viridiplantae</taxon>
        <taxon>Streptophyta</taxon>
        <taxon>Embryophyta</taxon>
        <taxon>Tracheophyta</taxon>
        <taxon>Spermatophyta</taxon>
        <taxon>Magnoliopsida</taxon>
        <taxon>eudicotyledons</taxon>
        <taxon>Gunneridae</taxon>
        <taxon>Pentapetalae</taxon>
        <taxon>rosids</taxon>
        <taxon>fabids</taxon>
        <taxon>Fabales</taxon>
        <taxon>Fabaceae</taxon>
        <taxon>Papilionoideae</taxon>
        <taxon>50 kb inversion clade</taxon>
        <taxon>NPAAA clade</taxon>
        <taxon>indigoferoid/millettioid clade</taxon>
        <taxon>Phaseoleae</taxon>
        <taxon>Mucuna</taxon>
    </lineage>
</organism>
<dbReference type="EMBL" id="QJKJ01006862">
    <property type="protein sequence ID" value="RDX85159.1"/>
    <property type="molecule type" value="Genomic_DNA"/>
</dbReference>
<protein>
    <submittedName>
        <fullName evidence="1">Uncharacterized protein</fullName>
    </submittedName>
</protein>
<dbReference type="AlphaFoldDB" id="A0A371G3K8"/>
<proteinExistence type="predicted"/>